<name>A0A545TCE1_9GAMM</name>
<proteinExistence type="predicted"/>
<sequence>MKTKIISLIIIALPMLVNAQCDDNINLLKAEYQITVERINQPHQQLEKKSIVFWRKNSEVAYQHLDKQVTEIWNKVSNGTVRPIRYFDRYQHGIEYQPTELEVEDRKANWQTKYQILSPAKIKQMKKLNEQNEGCQRLTEYRLEDKNISNKLLWSSAYKLPKYYEVKTDSHLIKWALTSVESDAKKVNQFFKQKHSYRTTDFADIGDNESDPFLTKMINLGFVSAEVAEPIRKKRAKHHGHSH</sequence>
<gene>
    <name evidence="2" type="ORF">FLL45_07965</name>
</gene>
<keyword evidence="1" id="KW-0732">Signal</keyword>
<dbReference type="RefSeq" id="WP_142941505.1">
    <property type="nucleotide sequence ID" value="NZ_VIKR01000002.1"/>
</dbReference>
<keyword evidence="3" id="KW-1185">Reference proteome</keyword>
<evidence type="ECO:0000256" key="1">
    <source>
        <dbReference type="SAM" id="SignalP"/>
    </source>
</evidence>
<reference evidence="2 3" key="1">
    <citation type="submission" date="2019-06" db="EMBL/GenBank/DDBJ databases">
        <title>Draft genome of Aliikangiella marina GYP-15.</title>
        <authorList>
            <person name="Wang G."/>
        </authorList>
    </citation>
    <scope>NUCLEOTIDE SEQUENCE [LARGE SCALE GENOMIC DNA]</scope>
    <source>
        <strain evidence="2 3">GYP-15</strain>
    </source>
</reference>
<organism evidence="2 3">
    <name type="scientific">Aliikangiella marina</name>
    <dbReference type="NCBI Taxonomy" id="1712262"/>
    <lineage>
        <taxon>Bacteria</taxon>
        <taxon>Pseudomonadati</taxon>
        <taxon>Pseudomonadota</taxon>
        <taxon>Gammaproteobacteria</taxon>
        <taxon>Oceanospirillales</taxon>
        <taxon>Pleioneaceae</taxon>
        <taxon>Aliikangiella</taxon>
    </lineage>
</organism>
<feature type="chain" id="PRO_5021888827" evidence="1">
    <location>
        <begin position="20"/>
        <end position="243"/>
    </location>
</feature>
<dbReference type="OrthoDB" id="6195703at2"/>
<comment type="caution">
    <text evidence="2">The sequence shown here is derived from an EMBL/GenBank/DDBJ whole genome shotgun (WGS) entry which is preliminary data.</text>
</comment>
<protein>
    <submittedName>
        <fullName evidence="2">Uncharacterized protein</fullName>
    </submittedName>
</protein>
<evidence type="ECO:0000313" key="3">
    <source>
        <dbReference type="Proteomes" id="UP000317839"/>
    </source>
</evidence>
<feature type="signal peptide" evidence="1">
    <location>
        <begin position="1"/>
        <end position="19"/>
    </location>
</feature>
<evidence type="ECO:0000313" key="2">
    <source>
        <dbReference type="EMBL" id="TQV74887.1"/>
    </source>
</evidence>
<dbReference type="EMBL" id="VIKR01000002">
    <property type="protein sequence ID" value="TQV74887.1"/>
    <property type="molecule type" value="Genomic_DNA"/>
</dbReference>
<dbReference type="Proteomes" id="UP000317839">
    <property type="component" value="Unassembled WGS sequence"/>
</dbReference>
<dbReference type="AlphaFoldDB" id="A0A545TCE1"/>
<accession>A0A545TCE1</accession>